<protein>
    <recommendedName>
        <fullName evidence="3">F-box domain-containing protein</fullName>
    </recommendedName>
</protein>
<proteinExistence type="predicted"/>
<name>A0ABR2WKX0_9FUNG</name>
<dbReference type="Proteomes" id="UP001479436">
    <property type="component" value="Unassembled WGS sequence"/>
</dbReference>
<accession>A0ABR2WKX0</accession>
<dbReference type="InterPro" id="IPR032675">
    <property type="entry name" value="LRR_dom_sf"/>
</dbReference>
<gene>
    <name evidence="1" type="ORF">K7432_012413</name>
</gene>
<sequence>MSQPHLSRELIPLILVYLVHEKNTLHSLLTVNKLFFSAAAPILYKNPFRSCFWRKQSETKKREILYLLLASANLLPELEKCTTKILRRDFTDWEPPTAPFTVNYLDYYTEVDYSEWKGISTEYLSYIVSNSSEDFGFGHIINHLFCKYNAEKIKSICLPILDMKPYLPIASKMSTLRRIEFCRVHGDGVCGTNDENIVTIQDAIEFVQIHVATFGSTLTEIKIPDFSDLGHDGIQSDIQTEDIINILKRPQVIDAHDSYNFCQHLQGSTPDNLRVFGGPLMYPARQIQDWDSASLFQRCPKLEKIRFNPSQANSFRWAAEKRAILMDSGSESNNVLDDKLAPLQDVDMMCKHCPALPIVQDIVYAFRYTIKNITAVDNHHSRLDPDPLCWDWLLPNLVKIHIREADLSLFDFGSLNMCPSLEELHLTDKYAYRSSSTVTEFGPVLMLPNLRKIRLEFGMSAKFDFGSLQYSPLLESLILHETGSSLPLRSADSPCWTWSWDWDLPNLKELYLSGEAAVLFQFRLLDSCPPLERLRLSIEGFHRSLSLDEIPQTDLSLPLGPADQAGLRDIPNCKSLFFLNGGWELSGKTLSAILQRYMPHVTEIQLTDTLELTVADVINVTQKLNHVQYVYSTLCLTDTDIEQSGMHVKDSGRPSTGWRCMGTIDSVTYHMVQIPN</sequence>
<evidence type="ECO:0000313" key="1">
    <source>
        <dbReference type="EMBL" id="KAK9762142.1"/>
    </source>
</evidence>
<reference evidence="1 2" key="1">
    <citation type="submission" date="2023-04" db="EMBL/GenBank/DDBJ databases">
        <title>Genome of Basidiobolus ranarum AG-B5.</title>
        <authorList>
            <person name="Stajich J.E."/>
            <person name="Carter-House D."/>
            <person name="Gryganskyi A."/>
        </authorList>
    </citation>
    <scope>NUCLEOTIDE SEQUENCE [LARGE SCALE GENOMIC DNA]</scope>
    <source>
        <strain evidence="1 2">AG-B5</strain>
    </source>
</reference>
<dbReference type="EMBL" id="JASJQH010001076">
    <property type="protein sequence ID" value="KAK9762142.1"/>
    <property type="molecule type" value="Genomic_DNA"/>
</dbReference>
<comment type="caution">
    <text evidence="1">The sequence shown here is derived from an EMBL/GenBank/DDBJ whole genome shotgun (WGS) entry which is preliminary data.</text>
</comment>
<evidence type="ECO:0008006" key="3">
    <source>
        <dbReference type="Google" id="ProtNLM"/>
    </source>
</evidence>
<keyword evidence="2" id="KW-1185">Reference proteome</keyword>
<dbReference type="Gene3D" id="3.80.10.10">
    <property type="entry name" value="Ribonuclease Inhibitor"/>
    <property type="match status" value="1"/>
</dbReference>
<evidence type="ECO:0000313" key="2">
    <source>
        <dbReference type="Proteomes" id="UP001479436"/>
    </source>
</evidence>
<organism evidence="1 2">
    <name type="scientific">Basidiobolus ranarum</name>
    <dbReference type="NCBI Taxonomy" id="34480"/>
    <lineage>
        <taxon>Eukaryota</taxon>
        <taxon>Fungi</taxon>
        <taxon>Fungi incertae sedis</taxon>
        <taxon>Zoopagomycota</taxon>
        <taxon>Entomophthoromycotina</taxon>
        <taxon>Basidiobolomycetes</taxon>
        <taxon>Basidiobolales</taxon>
        <taxon>Basidiobolaceae</taxon>
        <taxon>Basidiobolus</taxon>
    </lineage>
</organism>
<dbReference type="SUPFAM" id="SSF52058">
    <property type="entry name" value="L domain-like"/>
    <property type="match status" value="1"/>
</dbReference>